<dbReference type="Pfam" id="PF00999">
    <property type="entry name" value="Na_H_Exchanger"/>
    <property type="match status" value="1"/>
</dbReference>
<gene>
    <name evidence="12" type="ORF">ACFP1G_06925</name>
</gene>
<dbReference type="InterPro" id="IPR006153">
    <property type="entry name" value="Cation/H_exchanger_TM"/>
</dbReference>
<protein>
    <submittedName>
        <fullName evidence="12">Cation:proton antiporter</fullName>
    </submittedName>
</protein>
<evidence type="ECO:0000256" key="5">
    <source>
        <dbReference type="ARBA" id="ARBA00022989"/>
    </source>
</evidence>
<dbReference type="RefSeq" id="WP_125691651.1">
    <property type="nucleotide sequence ID" value="NZ_JBHSSK010000021.1"/>
</dbReference>
<dbReference type="Gene3D" id="6.10.140.1330">
    <property type="match status" value="1"/>
</dbReference>
<name>A0ABW1SSQ2_9LACO</name>
<keyword evidence="8 10" id="KW-0472">Membrane</keyword>
<feature type="domain" description="Cation/H+ exchanger transmembrane" evidence="11">
    <location>
        <begin position="11"/>
        <end position="406"/>
    </location>
</feature>
<feature type="transmembrane region" description="Helical" evidence="10">
    <location>
        <begin position="156"/>
        <end position="176"/>
    </location>
</feature>
<feature type="transmembrane region" description="Helical" evidence="10">
    <location>
        <begin position="306"/>
        <end position="328"/>
    </location>
</feature>
<keyword evidence="13" id="KW-1185">Reference proteome</keyword>
<evidence type="ECO:0000313" key="12">
    <source>
        <dbReference type="EMBL" id="MFC6207210.1"/>
    </source>
</evidence>
<evidence type="ECO:0000256" key="7">
    <source>
        <dbReference type="ARBA" id="ARBA00023065"/>
    </source>
</evidence>
<keyword evidence="4 10" id="KW-0812">Transmembrane</keyword>
<evidence type="ECO:0000256" key="1">
    <source>
        <dbReference type="ARBA" id="ARBA00004651"/>
    </source>
</evidence>
<feature type="transmembrane region" description="Helical" evidence="10">
    <location>
        <begin position="272"/>
        <end position="294"/>
    </location>
</feature>
<comment type="caution">
    <text evidence="12">The sequence shown here is derived from an EMBL/GenBank/DDBJ whole genome shotgun (WGS) entry which is preliminary data.</text>
</comment>
<feature type="transmembrane region" description="Helical" evidence="10">
    <location>
        <begin position="229"/>
        <end position="251"/>
    </location>
</feature>
<reference evidence="13" key="1">
    <citation type="journal article" date="2019" name="Int. J. Syst. Evol. Microbiol.">
        <title>The Global Catalogue of Microorganisms (GCM) 10K type strain sequencing project: providing services to taxonomists for standard genome sequencing and annotation.</title>
        <authorList>
            <consortium name="The Broad Institute Genomics Platform"/>
            <consortium name="The Broad Institute Genome Sequencing Center for Infectious Disease"/>
            <person name="Wu L."/>
            <person name="Ma J."/>
        </authorList>
    </citation>
    <scope>NUCLEOTIDE SEQUENCE [LARGE SCALE GENOMIC DNA]</scope>
    <source>
        <strain evidence="13">CCM 8905</strain>
    </source>
</reference>
<keyword evidence="7" id="KW-0406">Ion transport</keyword>
<evidence type="ECO:0000256" key="8">
    <source>
        <dbReference type="ARBA" id="ARBA00023136"/>
    </source>
</evidence>
<organism evidence="12 13">
    <name type="scientific">Levilactobacillus tongjiangensis</name>
    <dbReference type="NCBI Taxonomy" id="2486023"/>
    <lineage>
        <taxon>Bacteria</taxon>
        <taxon>Bacillati</taxon>
        <taxon>Bacillota</taxon>
        <taxon>Bacilli</taxon>
        <taxon>Lactobacillales</taxon>
        <taxon>Lactobacillaceae</taxon>
        <taxon>Levilactobacillus</taxon>
    </lineage>
</organism>
<keyword evidence="2" id="KW-0813">Transport</keyword>
<dbReference type="EMBL" id="JBHSSK010000021">
    <property type="protein sequence ID" value="MFC6207210.1"/>
    <property type="molecule type" value="Genomic_DNA"/>
</dbReference>
<feature type="transmembrane region" description="Helical" evidence="10">
    <location>
        <begin position="348"/>
        <end position="370"/>
    </location>
</feature>
<dbReference type="PANTHER" id="PTHR10110">
    <property type="entry name" value="SODIUM/HYDROGEN EXCHANGER"/>
    <property type="match status" value="1"/>
</dbReference>
<evidence type="ECO:0000256" key="4">
    <source>
        <dbReference type="ARBA" id="ARBA00022692"/>
    </source>
</evidence>
<keyword evidence="3" id="KW-1003">Cell membrane</keyword>
<evidence type="ECO:0000256" key="10">
    <source>
        <dbReference type="SAM" id="Phobius"/>
    </source>
</evidence>
<accession>A0ABW1SSQ2</accession>
<sequence length="663" mass="74991">MDIVFLVLLLLIAVVGGNVLGKHFPRVPQPFFLIVLGLLFAFFPLYRGFQFSPDVFTFAIIAPLMYDESKNVSRYWVGRGIVNIFSLAIVLVLLTVLVVGTALHWLFPLFPLSLAFALCAVVTPTDASAVSAIAPESKEYRVPQTILQNESLFNDASGIVAFDVALTAYISGQFAFSTAMLDFGKEFLGGLLFGAILGLITAAIRQQLIRWGDNSPLVLVTIELITPFVLYYLADQIGVSGILAVVAAGLIQGGEREQLRLTSSRMQMLSANVWEIINGMLSSLVFVLLGISLPRVLTAIWHNQQIPWWELVLAGVLVYVLKFSLRLLWSRYFVWTHKPSKHRWSDSWLMALSGANGTITLALAFSLPMVVNGQPFALRGALIFTATVVILLSLLVPTFALPILLKAGPTQGESALKWSRHMRLTAIHQLEAETDHPSEAQIVLDALRQQFQWRQVPHRRQQRQLFKQADMAEEAQIAELLADQKISQREQDYYRRFLRYSRFTVDQRWWKNLVLRIWFSMHMGHAYHDVQTAQDTFMTSPIVMEQVYWQDKFAQLGKDIRVLENEGYQAAMAKLTMVQTAANRTANDVVKRYYHERHRRLAAEKPDPTIIYQLFLAAFHAEYELVQAELAAGRMTTDVANTLQEQIIFDEMSYIQNQSAFLA</sequence>
<evidence type="ECO:0000259" key="11">
    <source>
        <dbReference type="Pfam" id="PF00999"/>
    </source>
</evidence>
<proteinExistence type="predicted"/>
<evidence type="ECO:0000256" key="3">
    <source>
        <dbReference type="ARBA" id="ARBA00022475"/>
    </source>
</evidence>
<evidence type="ECO:0000256" key="6">
    <source>
        <dbReference type="ARBA" id="ARBA00023053"/>
    </source>
</evidence>
<dbReference type="Proteomes" id="UP001596254">
    <property type="component" value="Unassembled WGS sequence"/>
</dbReference>
<dbReference type="PANTHER" id="PTHR10110:SF86">
    <property type="entry name" value="SODIUM_HYDROGEN EXCHANGER 7"/>
    <property type="match status" value="1"/>
</dbReference>
<comment type="subcellular location">
    <subcellularLocation>
        <location evidence="1">Cell membrane</location>
        <topology evidence="1">Multi-pass membrane protein</topology>
    </subcellularLocation>
</comment>
<evidence type="ECO:0000256" key="9">
    <source>
        <dbReference type="ARBA" id="ARBA00023201"/>
    </source>
</evidence>
<feature type="transmembrane region" description="Helical" evidence="10">
    <location>
        <begin position="31"/>
        <end position="49"/>
    </location>
</feature>
<keyword evidence="9" id="KW-0739">Sodium transport</keyword>
<feature type="transmembrane region" description="Helical" evidence="10">
    <location>
        <begin position="188"/>
        <end position="209"/>
    </location>
</feature>
<evidence type="ECO:0000256" key="2">
    <source>
        <dbReference type="ARBA" id="ARBA00022448"/>
    </source>
</evidence>
<dbReference type="InterPro" id="IPR018422">
    <property type="entry name" value="Cation/H_exchanger_CPA1"/>
</dbReference>
<keyword evidence="5 10" id="KW-1133">Transmembrane helix</keyword>
<evidence type="ECO:0000313" key="13">
    <source>
        <dbReference type="Proteomes" id="UP001596254"/>
    </source>
</evidence>
<feature type="transmembrane region" description="Helical" evidence="10">
    <location>
        <begin position="382"/>
        <end position="405"/>
    </location>
</feature>
<keyword evidence="6" id="KW-0915">Sodium</keyword>
<feature type="transmembrane region" description="Helical" evidence="10">
    <location>
        <begin position="80"/>
        <end position="107"/>
    </location>
</feature>